<dbReference type="Proteomes" id="UP000324222">
    <property type="component" value="Unassembled WGS sequence"/>
</dbReference>
<accession>A0A5B7D0W2</accession>
<gene>
    <name evidence="2" type="ORF">E2C01_007725</name>
</gene>
<protein>
    <submittedName>
        <fullName evidence="2">Uncharacterized protein</fullName>
    </submittedName>
</protein>
<comment type="caution">
    <text evidence="2">The sequence shown here is derived from an EMBL/GenBank/DDBJ whole genome shotgun (WGS) entry which is preliminary data.</text>
</comment>
<keyword evidence="3" id="KW-1185">Reference proteome</keyword>
<feature type="compositionally biased region" description="Polar residues" evidence="1">
    <location>
        <begin position="20"/>
        <end position="30"/>
    </location>
</feature>
<evidence type="ECO:0000313" key="3">
    <source>
        <dbReference type="Proteomes" id="UP000324222"/>
    </source>
</evidence>
<sequence>MLSYEVRLITRTSVSPQVFLSGVGTPQPSQARLPLSQPSPGLQPKPLSQSAGQPPPLSRAPAASTITQPLALQGKKSYSNGIHDGLSLFAIVAAAALLSPASLPSRRARGHLPVLPGTTITSHKTVITH</sequence>
<dbReference type="EMBL" id="VSRR010000391">
    <property type="protein sequence ID" value="MPC14945.1"/>
    <property type="molecule type" value="Genomic_DNA"/>
</dbReference>
<evidence type="ECO:0000256" key="1">
    <source>
        <dbReference type="SAM" id="MobiDB-lite"/>
    </source>
</evidence>
<proteinExistence type="predicted"/>
<reference evidence="2 3" key="1">
    <citation type="submission" date="2019-05" db="EMBL/GenBank/DDBJ databases">
        <title>Another draft genome of Portunus trituberculatus and its Hox gene families provides insights of decapod evolution.</title>
        <authorList>
            <person name="Jeong J.-H."/>
            <person name="Song I."/>
            <person name="Kim S."/>
            <person name="Choi T."/>
            <person name="Kim D."/>
            <person name="Ryu S."/>
            <person name="Kim W."/>
        </authorList>
    </citation>
    <scope>NUCLEOTIDE SEQUENCE [LARGE SCALE GENOMIC DNA]</scope>
    <source>
        <tissue evidence="2">Muscle</tissue>
    </source>
</reference>
<name>A0A5B7D0W2_PORTR</name>
<feature type="region of interest" description="Disordered" evidence="1">
    <location>
        <begin position="20"/>
        <end position="66"/>
    </location>
</feature>
<organism evidence="2 3">
    <name type="scientific">Portunus trituberculatus</name>
    <name type="common">Swimming crab</name>
    <name type="synonym">Neptunus trituberculatus</name>
    <dbReference type="NCBI Taxonomy" id="210409"/>
    <lineage>
        <taxon>Eukaryota</taxon>
        <taxon>Metazoa</taxon>
        <taxon>Ecdysozoa</taxon>
        <taxon>Arthropoda</taxon>
        <taxon>Crustacea</taxon>
        <taxon>Multicrustacea</taxon>
        <taxon>Malacostraca</taxon>
        <taxon>Eumalacostraca</taxon>
        <taxon>Eucarida</taxon>
        <taxon>Decapoda</taxon>
        <taxon>Pleocyemata</taxon>
        <taxon>Brachyura</taxon>
        <taxon>Eubrachyura</taxon>
        <taxon>Portunoidea</taxon>
        <taxon>Portunidae</taxon>
        <taxon>Portuninae</taxon>
        <taxon>Portunus</taxon>
    </lineage>
</organism>
<evidence type="ECO:0000313" key="2">
    <source>
        <dbReference type="EMBL" id="MPC14945.1"/>
    </source>
</evidence>
<dbReference type="AlphaFoldDB" id="A0A5B7D0W2"/>
<feature type="compositionally biased region" description="Low complexity" evidence="1">
    <location>
        <begin position="33"/>
        <end position="50"/>
    </location>
</feature>